<comment type="caution">
    <text evidence="5">The sequence shown here is derived from an EMBL/GenBank/DDBJ whole genome shotgun (WGS) entry which is preliminary data.</text>
</comment>
<dbReference type="Gene3D" id="3.40.50.1820">
    <property type="entry name" value="alpha/beta hydrolase"/>
    <property type="match status" value="1"/>
</dbReference>
<dbReference type="Pfam" id="PF22244">
    <property type="entry name" value="GCE_fung"/>
    <property type="match status" value="1"/>
</dbReference>
<dbReference type="RefSeq" id="WP_087425337.1">
    <property type="nucleotide sequence ID" value="NZ_CAMMFP010000010.1"/>
</dbReference>
<keyword evidence="2" id="KW-0732">Signal</keyword>
<keyword evidence="3" id="KW-0378">Hydrolase</keyword>
<reference evidence="6" key="1">
    <citation type="submission" date="2017-04" db="EMBL/GenBank/DDBJ databases">
        <title>Function of individual gut microbiota members based on whole genome sequencing of pure cultures obtained from chicken caecum.</title>
        <authorList>
            <person name="Medvecky M."/>
            <person name="Cejkova D."/>
            <person name="Polansky O."/>
            <person name="Karasova D."/>
            <person name="Kubasova T."/>
            <person name="Cizek A."/>
            <person name="Rychlik I."/>
        </authorList>
    </citation>
    <scope>NUCLEOTIDE SEQUENCE [LARGE SCALE GENOMIC DNA]</scope>
    <source>
        <strain evidence="6">An43</strain>
    </source>
</reference>
<dbReference type="EMBL" id="NFII01000002">
    <property type="protein sequence ID" value="OUO02409.1"/>
    <property type="molecule type" value="Genomic_DNA"/>
</dbReference>
<gene>
    <name evidence="5" type="ORF">B5F97_02490</name>
</gene>
<evidence type="ECO:0000256" key="2">
    <source>
        <dbReference type="ARBA" id="ARBA00022729"/>
    </source>
</evidence>
<proteinExistence type="predicted"/>
<evidence type="ECO:0000259" key="4">
    <source>
        <dbReference type="Pfam" id="PF22244"/>
    </source>
</evidence>
<dbReference type="InterPro" id="IPR029058">
    <property type="entry name" value="AB_hydrolase_fold"/>
</dbReference>
<evidence type="ECO:0000313" key="5">
    <source>
        <dbReference type="EMBL" id="OUO02409.1"/>
    </source>
</evidence>
<dbReference type="InterPro" id="IPR054579">
    <property type="entry name" value="GCE-like_dom"/>
</dbReference>
<sequence length="405" mass="46261">MKEVFILLYIFICTNVCIQGQEKDRATLSDLPPLLPYSESTLDAWNARRTKILKLLQEYEYGAIPRHHGISVEYRQRGIDTMALSGLAKRKEVDIVFSKGNNKCILHLLMYLPKKVIRPAVFLGVNAMGNYTVHKDEGISMYYDSQKGLSIQRGCDSLSWNIVETLRRQYAFVTFCSKDICDDTVTGIENKLGEMLYGAQRDSTSCGFIGIVAWGMSQAMHYLETDSDIDPQRVIAIGHSRYGKIALWAAAQDERFVGVIANSSGSGGASLYRGNRVETPYDIYKRFPHWMCKRFYKYADRVEKVGFPIDQHMVLSLLAPRPMYIANSDEDAYVCPNLEYAALLEVVPIYNLYGYLLNYWKELPATGSVICQRVGYHLKPGAHSMTPFDWRCFYEFADRYIMDNN</sequence>
<evidence type="ECO:0000256" key="3">
    <source>
        <dbReference type="ARBA" id="ARBA00022801"/>
    </source>
</evidence>
<evidence type="ECO:0000256" key="1">
    <source>
        <dbReference type="ARBA" id="ARBA00022487"/>
    </source>
</evidence>
<evidence type="ECO:0000313" key="6">
    <source>
        <dbReference type="Proteomes" id="UP000195386"/>
    </source>
</evidence>
<name>A0A1Y3Z119_9BACE</name>
<accession>A0A1Y3Z119</accession>
<dbReference type="AlphaFoldDB" id="A0A1Y3Z119"/>
<dbReference type="GO" id="GO:0052689">
    <property type="term" value="F:carboxylic ester hydrolase activity"/>
    <property type="evidence" value="ECO:0007669"/>
    <property type="project" value="UniProtKB-KW"/>
</dbReference>
<keyword evidence="1" id="KW-0719">Serine esterase</keyword>
<feature type="domain" description="4-O-methyl-glucuronoyl methylesterase-like" evidence="4">
    <location>
        <begin position="166"/>
        <end position="350"/>
    </location>
</feature>
<protein>
    <recommendedName>
        <fullName evidence="4">4-O-methyl-glucuronoyl methylesterase-like domain-containing protein</fullName>
    </recommendedName>
</protein>
<organism evidence="5 6">
    <name type="scientific">Bacteroides clarus</name>
    <dbReference type="NCBI Taxonomy" id="626929"/>
    <lineage>
        <taxon>Bacteria</taxon>
        <taxon>Pseudomonadati</taxon>
        <taxon>Bacteroidota</taxon>
        <taxon>Bacteroidia</taxon>
        <taxon>Bacteroidales</taxon>
        <taxon>Bacteroidaceae</taxon>
        <taxon>Bacteroides</taxon>
    </lineage>
</organism>
<dbReference type="Proteomes" id="UP000195386">
    <property type="component" value="Unassembled WGS sequence"/>
</dbReference>
<dbReference type="SUPFAM" id="SSF53474">
    <property type="entry name" value="alpha/beta-Hydrolases"/>
    <property type="match status" value="1"/>
</dbReference>